<dbReference type="RefSeq" id="WP_190260147.1">
    <property type="nucleotide sequence ID" value="NZ_CP053923.1"/>
</dbReference>
<name>A0A7H1N1P0_9PROT</name>
<sequence>MGLPHSQDVAYSRSGAIPAVDEARPGALTQIGRTFALPLLVLSASTMWLWHGASPHVTGAVSLRERWVMLNRLQRRLQTLRETGMPFELNDAVPFRWRRIGVFGPLEDPGSHFPHVHPHIVRLLQTCERSVVILERAPQLLVYITFGPRDDVPAASDVCITAERIVVSHYNRDCVDYIDFSRLG</sequence>
<keyword evidence="2" id="KW-1185">Reference proteome</keyword>
<evidence type="ECO:0000313" key="2">
    <source>
        <dbReference type="Proteomes" id="UP000516369"/>
    </source>
</evidence>
<organism evidence="1 2">
    <name type="scientific">Defluviicoccus vanus</name>
    <dbReference type="NCBI Taxonomy" id="111831"/>
    <lineage>
        <taxon>Bacteria</taxon>
        <taxon>Pseudomonadati</taxon>
        <taxon>Pseudomonadota</taxon>
        <taxon>Alphaproteobacteria</taxon>
        <taxon>Rhodospirillales</taxon>
        <taxon>Rhodospirillaceae</taxon>
        <taxon>Defluviicoccus</taxon>
    </lineage>
</organism>
<dbReference type="KEGG" id="dvn:HQ394_10195"/>
<dbReference type="Proteomes" id="UP000516369">
    <property type="component" value="Chromosome"/>
</dbReference>
<dbReference type="EMBL" id="CP053923">
    <property type="protein sequence ID" value="QNT69626.1"/>
    <property type="molecule type" value="Genomic_DNA"/>
</dbReference>
<gene>
    <name evidence="1" type="ORF">HQ394_10195</name>
</gene>
<protein>
    <submittedName>
        <fullName evidence="1">Uncharacterized protein</fullName>
    </submittedName>
</protein>
<accession>A0A7H1N1P0</accession>
<evidence type="ECO:0000313" key="1">
    <source>
        <dbReference type="EMBL" id="QNT69626.1"/>
    </source>
</evidence>
<dbReference type="AlphaFoldDB" id="A0A7H1N1P0"/>
<proteinExistence type="predicted"/>
<reference evidence="1 2" key="1">
    <citation type="submission" date="2020-05" db="EMBL/GenBank/DDBJ databases">
        <title>Complete closed genome sequence of Defluviicoccus vanus.</title>
        <authorList>
            <person name="Bessarab I."/>
            <person name="Arumugam K."/>
            <person name="Maszenan A.M."/>
            <person name="Seviour R.J."/>
            <person name="Williams R.B."/>
        </authorList>
    </citation>
    <scope>NUCLEOTIDE SEQUENCE [LARGE SCALE GENOMIC DNA]</scope>
    <source>
        <strain evidence="1 2">Ben 114</strain>
    </source>
</reference>